<comment type="caution">
    <text evidence="2">The sequence shown here is derived from an EMBL/GenBank/DDBJ whole genome shotgun (WGS) entry which is preliminary data.</text>
</comment>
<dbReference type="AlphaFoldDB" id="A0A1D2QL65"/>
<dbReference type="STRING" id="62101.AB835_14950"/>
<name>A0A1D2QL65_9GAMM</name>
<sequence>MSAEATGGDGVQGALNAAIVFLYNHHAHESAQKGASNNLAATSQDSGGDGQYMMCLASCVEENRFDLEATLGTLVGAAGGAPVSKTETELKRGGANNNPNISKDTTRLSRAGLETRAKHGKSAAGLSKGMRVIGRVLNTVAVPLLVFEGFYDWGTIGRCAVVCTGE</sequence>
<reference evidence="2 3" key="1">
    <citation type="journal article" date="2016" name="Appl. Environ. Microbiol.">
        <title>Lack of Overt Genome Reduction in the Bryostatin-Producing Bryozoan Symbiont "Candidatus Endobugula sertula".</title>
        <authorList>
            <person name="Miller I.J."/>
            <person name="Vanee N."/>
            <person name="Fong S.S."/>
            <person name="Lim-Fong G.E."/>
            <person name="Kwan J.C."/>
        </authorList>
    </citation>
    <scope>NUCLEOTIDE SEQUENCE [LARGE SCALE GENOMIC DNA]</scope>
    <source>
        <strain evidence="2">AB1-4</strain>
    </source>
</reference>
<dbReference type="EMBL" id="MDLC01000109">
    <property type="protein sequence ID" value="ODS22307.1"/>
    <property type="molecule type" value="Genomic_DNA"/>
</dbReference>
<evidence type="ECO:0000313" key="2">
    <source>
        <dbReference type="EMBL" id="ODS22307.1"/>
    </source>
</evidence>
<evidence type="ECO:0000256" key="1">
    <source>
        <dbReference type="SAM" id="MobiDB-lite"/>
    </source>
</evidence>
<feature type="region of interest" description="Disordered" evidence="1">
    <location>
        <begin position="85"/>
        <end position="105"/>
    </location>
</feature>
<gene>
    <name evidence="2" type="ORF">AB835_14950</name>
</gene>
<dbReference type="Proteomes" id="UP000242502">
    <property type="component" value="Unassembled WGS sequence"/>
</dbReference>
<accession>A0A1D2QL65</accession>
<evidence type="ECO:0000313" key="3">
    <source>
        <dbReference type="Proteomes" id="UP000242502"/>
    </source>
</evidence>
<protein>
    <submittedName>
        <fullName evidence="2">Uncharacterized protein</fullName>
    </submittedName>
</protein>
<proteinExistence type="predicted"/>
<organism evidence="2 3">
    <name type="scientific">Candidatus Endobugula sertula</name>
    <name type="common">Bugula neritina bacterial symbiont</name>
    <dbReference type="NCBI Taxonomy" id="62101"/>
    <lineage>
        <taxon>Bacteria</taxon>
        <taxon>Pseudomonadati</taxon>
        <taxon>Pseudomonadota</taxon>
        <taxon>Gammaproteobacteria</taxon>
        <taxon>Cellvibrionales</taxon>
        <taxon>Cellvibrionaceae</taxon>
        <taxon>Candidatus Endobugula</taxon>
    </lineage>
</organism>